<proteinExistence type="predicted"/>
<dbReference type="RefSeq" id="WP_101712358.1">
    <property type="nucleotide sequence ID" value="NZ_CP026100.1"/>
</dbReference>
<gene>
    <name evidence="1" type="ORF">C1707_00525</name>
    <name evidence="2" type="ORF">CFHF_07360</name>
</gene>
<dbReference type="EMBL" id="CP026100">
    <property type="protein sequence ID" value="AYV44867.1"/>
    <property type="molecule type" value="Genomic_DNA"/>
</dbReference>
<dbReference type="EMBL" id="PJRQ01000012">
    <property type="protein sequence ID" value="PLR18127.1"/>
    <property type="molecule type" value="Genomic_DNA"/>
</dbReference>
<organism evidence="2 3">
    <name type="scientific">Caulobacter flavus</name>
    <dbReference type="NCBI Taxonomy" id="1679497"/>
    <lineage>
        <taxon>Bacteria</taxon>
        <taxon>Pseudomonadati</taxon>
        <taxon>Pseudomonadota</taxon>
        <taxon>Alphaproteobacteria</taxon>
        <taxon>Caulobacterales</taxon>
        <taxon>Caulobacteraceae</taxon>
        <taxon>Caulobacter</taxon>
    </lineage>
</organism>
<evidence type="ECO:0000313" key="3">
    <source>
        <dbReference type="Proteomes" id="UP000234483"/>
    </source>
</evidence>
<evidence type="ECO:0000313" key="1">
    <source>
        <dbReference type="EMBL" id="AYV44867.1"/>
    </source>
</evidence>
<dbReference type="Proteomes" id="UP000234483">
    <property type="component" value="Unassembled WGS sequence"/>
</dbReference>
<sequence length="148" mass="15871">MAMVVAGLGLAGCVRVEPLAVADRAGDIPLAQAFGDDADLVCVHAPAPPWQFDTISFTALGQSLKRSSVVQAHCPKVRGLWRRGRWVASYETVVLGLRNCEVVGVRSIAMGERRALDGAPDDFCTTPDRLIVGHAPEPRLMNAPESPR</sequence>
<name>A0A2N5CWD2_9CAUL</name>
<dbReference type="Proteomes" id="UP000281192">
    <property type="component" value="Chromosome"/>
</dbReference>
<accession>A0A2N5CWD2</accession>
<dbReference type="OrthoDB" id="9963967at2"/>
<reference evidence="2 3" key="1">
    <citation type="submission" date="2017-12" db="EMBL/GenBank/DDBJ databases">
        <title>The genome sequence of Caulobacter flavus CGMCC1 15093.</title>
        <authorList>
            <person name="Gao J."/>
            <person name="Mao X."/>
            <person name="Sun J."/>
        </authorList>
    </citation>
    <scope>NUCLEOTIDE SEQUENCE [LARGE SCALE GENOMIC DNA]</scope>
    <source>
        <strain evidence="2 3">CGMCC1 15093</strain>
    </source>
</reference>
<reference evidence="1 4" key="2">
    <citation type="submission" date="2018-01" db="EMBL/GenBank/DDBJ databases">
        <title>Complete genome sequence of Caulobacter flavus RHGG3.</title>
        <authorList>
            <person name="Yang E."/>
        </authorList>
    </citation>
    <scope>NUCLEOTIDE SEQUENCE [LARGE SCALE GENOMIC DNA]</scope>
    <source>
        <strain evidence="1 4">RHGG3</strain>
    </source>
</reference>
<dbReference type="AlphaFoldDB" id="A0A2N5CWD2"/>
<dbReference type="KEGG" id="cfh:C1707_00525"/>
<protein>
    <recommendedName>
        <fullName evidence="5">Lipoprotein</fullName>
    </recommendedName>
</protein>
<evidence type="ECO:0000313" key="4">
    <source>
        <dbReference type="Proteomes" id="UP000281192"/>
    </source>
</evidence>
<evidence type="ECO:0008006" key="5">
    <source>
        <dbReference type="Google" id="ProtNLM"/>
    </source>
</evidence>
<evidence type="ECO:0000313" key="2">
    <source>
        <dbReference type="EMBL" id="PLR18127.1"/>
    </source>
</evidence>
<keyword evidence="4" id="KW-1185">Reference proteome</keyword>